<evidence type="ECO:0000256" key="5">
    <source>
        <dbReference type="SAM" id="MobiDB-lite"/>
    </source>
</evidence>
<dbReference type="Pfam" id="PF08325">
    <property type="entry name" value="WLM"/>
    <property type="match status" value="1"/>
</dbReference>
<dbReference type="Proteomes" id="UP000320333">
    <property type="component" value="Unassembled WGS sequence"/>
</dbReference>
<feature type="region of interest" description="Disordered" evidence="5">
    <location>
        <begin position="194"/>
        <end position="261"/>
    </location>
</feature>
<reference evidence="8 9" key="1">
    <citation type="journal article" date="2019" name="Sci. Rep.">
        <title>Comparative genomics of chytrid fungi reveal insights into the obligate biotrophic and pathogenic lifestyle of Synchytrium endobioticum.</title>
        <authorList>
            <person name="van de Vossenberg B.T.L.H."/>
            <person name="Warris S."/>
            <person name="Nguyen H.D.T."/>
            <person name="van Gent-Pelzer M.P.E."/>
            <person name="Joly D.L."/>
            <person name="van de Geest H.C."/>
            <person name="Bonants P.J.M."/>
            <person name="Smith D.S."/>
            <person name="Levesque C.A."/>
            <person name="van der Lee T.A.J."/>
        </authorList>
    </citation>
    <scope>NUCLEOTIDE SEQUENCE [LARGE SCALE GENOMIC DNA]</scope>
    <source>
        <strain evidence="8 9">CBS 675.73</strain>
    </source>
</reference>
<feature type="domain" description="WLM" evidence="7">
    <location>
        <begin position="1"/>
        <end position="189"/>
    </location>
</feature>
<evidence type="ECO:0000256" key="4">
    <source>
        <dbReference type="PROSITE-ProRule" id="PRU00322"/>
    </source>
</evidence>
<dbReference type="GO" id="GO:0008237">
    <property type="term" value="F:metallopeptidase activity"/>
    <property type="evidence" value="ECO:0007669"/>
    <property type="project" value="TreeGrafter"/>
</dbReference>
<name>A0A507FQ48_9FUNG</name>
<dbReference type="InterPro" id="IPR013536">
    <property type="entry name" value="WLM_dom"/>
</dbReference>
<keyword evidence="2 4" id="KW-0863">Zinc-finger</keyword>
<feature type="domain" description="RanBP2-type" evidence="6">
    <location>
        <begin position="322"/>
        <end position="351"/>
    </location>
</feature>
<dbReference type="OrthoDB" id="261960at2759"/>
<keyword evidence="9" id="KW-1185">Reference proteome</keyword>
<feature type="compositionally biased region" description="Polar residues" evidence="5">
    <location>
        <begin position="243"/>
        <end position="261"/>
    </location>
</feature>
<feature type="region of interest" description="Disordered" evidence="5">
    <location>
        <begin position="299"/>
        <end position="319"/>
    </location>
</feature>
<keyword evidence="1" id="KW-0479">Metal-binding</keyword>
<dbReference type="SMART" id="SM00547">
    <property type="entry name" value="ZnF_RBZ"/>
    <property type="match status" value="2"/>
</dbReference>
<dbReference type="Gene3D" id="4.10.1060.10">
    <property type="entry name" value="Zinc finger, RanBP2-type"/>
    <property type="match status" value="1"/>
</dbReference>
<dbReference type="PANTHER" id="PTHR46622">
    <property type="entry name" value="DNA-DEPENDENT METALLOPROTEASE WSS1"/>
    <property type="match status" value="1"/>
</dbReference>
<evidence type="ECO:0008006" key="10">
    <source>
        <dbReference type="Google" id="ProtNLM"/>
    </source>
</evidence>
<evidence type="ECO:0000256" key="1">
    <source>
        <dbReference type="ARBA" id="ARBA00022723"/>
    </source>
</evidence>
<dbReference type="PROSITE" id="PS51397">
    <property type="entry name" value="WLM"/>
    <property type="match status" value="1"/>
</dbReference>
<evidence type="ECO:0000256" key="2">
    <source>
        <dbReference type="ARBA" id="ARBA00022771"/>
    </source>
</evidence>
<protein>
    <recommendedName>
        <fullName evidence="10">WLM domain-containing protein</fullName>
    </recommendedName>
</protein>
<dbReference type="EMBL" id="QEAP01000016">
    <property type="protein sequence ID" value="TPX77705.1"/>
    <property type="molecule type" value="Genomic_DNA"/>
</dbReference>
<evidence type="ECO:0000256" key="3">
    <source>
        <dbReference type="ARBA" id="ARBA00022833"/>
    </source>
</evidence>
<dbReference type="InterPro" id="IPR036443">
    <property type="entry name" value="Znf_RanBP2_sf"/>
</dbReference>
<dbReference type="SUPFAM" id="SSF90209">
    <property type="entry name" value="Ran binding protein zinc finger-like"/>
    <property type="match status" value="1"/>
</dbReference>
<sequence>MGLSDDTAAMKMLRRVASLVSPLMTKRGWVLPLLREFVPDNANLLGVNVNRGQEIRLRLRPSHSLDTFYDLDFVLGTMLHELTHNIRGPHDAEFYRNLDLLSKEHDDNVAGGWTGAGFDSAGIRLGGGVRKVDEGEARAIALRAALEREKKGRIMIPAGGRKLGGSLAGKEKTMTPGEMAAMAAERRLKDRVWCGSKGDGGHSHVHVISDDDDDSDSEDDAGKRKGKNAGASTASISDKPISKPQSSNATKQTEKVLSTKASSSLESANHWECQACSWPLNSTSEPNCEACLLPKTRDKKQLPSSSSSASPAASAKTSSCCPTDSWTCETCSLHNAIDSSICAACERPSPALLAALK</sequence>
<dbReference type="PANTHER" id="PTHR46622:SF1">
    <property type="entry name" value="DNA-DEPENDENT METALLOPROTEASE WSS1"/>
    <property type="match status" value="1"/>
</dbReference>
<comment type="caution">
    <text evidence="8">The sequence shown here is derived from an EMBL/GenBank/DDBJ whole genome shotgun (WGS) entry which is preliminary data.</text>
</comment>
<feature type="compositionally biased region" description="Acidic residues" evidence="5">
    <location>
        <begin position="210"/>
        <end position="219"/>
    </location>
</feature>
<organism evidence="8 9">
    <name type="scientific">Chytriomyces confervae</name>
    <dbReference type="NCBI Taxonomy" id="246404"/>
    <lineage>
        <taxon>Eukaryota</taxon>
        <taxon>Fungi</taxon>
        <taxon>Fungi incertae sedis</taxon>
        <taxon>Chytridiomycota</taxon>
        <taxon>Chytridiomycota incertae sedis</taxon>
        <taxon>Chytridiomycetes</taxon>
        <taxon>Chytridiales</taxon>
        <taxon>Chytriomycetaceae</taxon>
        <taxon>Chytriomyces</taxon>
    </lineage>
</organism>
<evidence type="ECO:0000313" key="8">
    <source>
        <dbReference type="EMBL" id="TPX77705.1"/>
    </source>
</evidence>
<dbReference type="InterPro" id="IPR001876">
    <property type="entry name" value="Znf_RanBP2"/>
</dbReference>
<dbReference type="STRING" id="246404.A0A507FQ48"/>
<dbReference type="GO" id="GO:0005634">
    <property type="term" value="C:nucleus"/>
    <property type="evidence" value="ECO:0007669"/>
    <property type="project" value="TreeGrafter"/>
</dbReference>
<proteinExistence type="predicted"/>
<evidence type="ECO:0000259" key="6">
    <source>
        <dbReference type="PROSITE" id="PS50199"/>
    </source>
</evidence>
<accession>A0A507FQ48</accession>
<dbReference type="GO" id="GO:0006281">
    <property type="term" value="P:DNA repair"/>
    <property type="evidence" value="ECO:0007669"/>
    <property type="project" value="TreeGrafter"/>
</dbReference>
<dbReference type="InterPro" id="IPR053000">
    <property type="entry name" value="WSS1-like_metalloprotease"/>
</dbReference>
<dbReference type="GO" id="GO:0008270">
    <property type="term" value="F:zinc ion binding"/>
    <property type="evidence" value="ECO:0007669"/>
    <property type="project" value="UniProtKB-KW"/>
</dbReference>
<feature type="compositionally biased region" description="Low complexity" evidence="5">
    <location>
        <begin position="304"/>
        <end position="319"/>
    </location>
</feature>
<dbReference type="AlphaFoldDB" id="A0A507FQ48"/>
<dbReference type="PROSITE" id="PS01358">
    <property type="entry name" value="ZF_RANBP2_1"/>
    <property type="match status" value="1"/>
</dbReference>
<keyword evidence="3" id="KW-0862">Zinc</keyword>
<dbReference type="PROSITE" id="PS50199">
    <property type="entry name" value="ZF_RANBP2_2"/>
    <property type="match status" value="1"/>
</dbReference>
<gene>
    <name evidence="8" type="ORF">CcCBS67573_g01026</name>
</gene>
<evidence type="ECO:0000259" key="7">
    <source>
        <dbReference type="PROSITE" id="PS51397"/>
    </source>
</evidence>
<evidence type="ECO:0000313" key="9">
    <source>
        <dbReference type="Proteomes" id="UP000320333"/>
    </source>
</evidence>